<proteinExistence type="inferred from homology"/>
<protein>
    <submittedName>
        <fullName evidence="5">2-dehydro-3-deoxyglucarate aldolase</fullName>
    </submittedName>
    <submittedName>
        <fullName evidence="6">Aldolase/citrate lyase family protein</fullName>
    </submittedName>
</protein>
<evidence type="ECO:0000256" key="3">
    <source>
        <dbReference type="ARBA" id="ARBA00023239"/>
    </source>
</evidence>
<evidence type="ECO:0000256" key="2">
    <source>
        <dbReference type="ARBA" id="ARBA00022723"/>
    </source>
</evidence>
<sequence>MEMRNLVKEKIAEKGYAIGAFVASSSSLNTEILGVNGFDFAMIDFEHAQTSLETALDMVRAAELYGTAPYARVYNPEDGPMMGRMLDIGLHGLMIPMVNTKAQAEFVIQNTKMPPIGIRGKGIGRGPLWGAYENYNKGEVDEKSMVIVQCETPEAVENVEEIVSVEGIDCVYIGRLDLAHAMGVEDPSTSPELEANIQKVLKACKEAGKIPGIFTANAQDAINRIEQGFQFVTVLNDLAFFRQATKTRIDDVRKGVEGDKYQVDDAVFLK</sequence>
<dbReference type="GO" id="GO:0016832">
    <property type="term" value="F:aldehyde-lyase activity"/>
    <property type="evidence" value="ECO:0007669"/>
    <property type="project" value="TreeGrafter"/>
</dbReference>
<dbReference type="GO" id="GO:0005737">
    <property type="term" value="C:cytoplasm"/>
    <property type="evidence" value="ECO:0007669"/>
    <property type="project" value="TreeGrafter"/>
</dbReference>
<evidence type="ECO:0000313" key="5">
    <source>
        <dbReference type="EMBL" id="QOQ79005.1"/>
    </source>
</evidence>
<dbReference type="PANTHER" id="PTHR30502">
    <property type="entry name" value="2-KETO-3-DEOXY-L-RHAMNONATE ALDOLASE"/>
    <property type="match status" value="1"/>
</dbReference>
<evidence type="ECO:0000313" key="8">
    <source>
        <dbReference type="Proteomes" id="UP001179483"/>
    </source>
</evidence>
<dbReference type="InterPro" id="IPR050251">
    <property type="entry name" value="HpcH-HpaI_aldolase"/>
</dbReference>
<dbReference type="SUPFAM" id="SSF51621">
    <property type="entry name" value="Phosphoenolpyruvate/pyruvate domain"/>
    <property type="match status" value="1"/>
</dbReference>
<dbReference type="Gene3D" id="3.20.20.60">
    <property type="entry name" value="Phosphoenolpyruvate-binding domains"/>
    <property type="match status" value="1"/>
</dbReference>
<gene>
    <name evidence="5" type="ORF">IMX20_08500</name>
    <name evidence="6" type="ORF">PML80_08970</name>
</gene>
<evidence type="ECO:0000313" key="6">
    <source>
        <dbReference type="EMBL" id="WCG37630.1"/>
    </source>
</evidence>
<organism evidence="6 8">
    <name type="scientific">Aerococcus urinaeequi</name>
    <dbReference type="NCBI Taxonomy" id="51665"/>
    <lineage>
        <taxon>Bacteria</taxon>
        <taxon>Bacillati</taxon>
        <taxon>Bacillota</taxon>
        <taxon>Bacilli</taxon>
        <taxon>Lactobacillales</taxon>
        <taxon>Aerococcaceae</taxon>
        <taxon>Aerococcus</taxon>
    </lineage>
</organism>
<reference evidence="5 7" key="1">
    <citation type="submission" date="2020-10" db="EMBL/GenBank/DDBJ databases">
        <title>Plasmid carrying two tetracycline resistance determinant.</title>
        <authorList>
            <person name="Yang Q."/>
        </authorList>
    </citation>
    <scope>NUCLEOTIDE SEQUENCE [LARGE SCALE GENOMIC DNA]</scope>
    <source>
        <strain evidence="5 7">T43</strain>
    </source>
</reference>
<dbReference type="EMBL" id="CP116590">
    <property type="protein sequence ID" value="WCG37630.1"/>
    <property type="molecule type" value="Genomic_DNA"/>
</dbReference>
<evidence type="ECO:0000256" key="1">
    <source>
        <dbReference type="ARBA" id="ARBA00005568"/>
    </source>
</evidence>
<name>A0A0U4P9Y6_9LACT</name>
<dbReference type="AlphaFoldDB" id="A0A0U4P9Y6"/>
<evidence type="ECO:0000259" key="4">
    <source>
        <dbReference type="Pfam" id="PF03328"/>
    </source>
</evidence>
<reference evidence="6" key="2">
    <citation type="submission" date="2023-01" db="EMBL/GenBank/DDBJ databases">
        <title>Oxazolidinone resistance genes in florfenicol resistant enterococci from beef cattle and veal calves at slaughter.</title>
        <authorList>
            <person name="Biggel M."/>
        </authorList>
    </citation>
    <scope>NUCLEOTIDE SEQUENCE</scope>
    <source>
        <strain evidence="6">K79-1</strain>
    </source>
</reference>
<dbReference type="PANTHER" id="PTHR30502:SF0">
    <property type="entry name" value="PHOSPHOENOLPYRUVATE CARBOXYLASE FAMILY PROTEIN"/>
    <property type="match status" value="1"/>
</dbReference>
<dbReference type="OrthoDB" id="86160at2"/>
<comment type="similarity">
    <text evidence="1">Belongs to the HpcH/HpaI aldolase family.</text>
</comment>
<feature type="domain" description="HpcH/HpaI aldolase/citrate lyase" evidence="4">
    <location>
        <begin position="18"/>
        <end position="241"/>
    </location>
</feature>
<dbReference type="Pfam" id="PF03328">
    <property type="entry name" value="HpcH_HpaI"/>
    <property type="match status" value="1"/>
</dbReference>
<dbReference type="Proteomes" id="UP000595091">
    <property type="component" value="Chromosome"/>
</dbReference>
<accession>A0A0U4P9Y6</accession>
<dbReference type="InterPro" id="IPR040442">
    <property type="entry name" value="Pyrv_kinase-like_dom_sf"/>
</dbReference>
<dbReference type="EMBL" id="CP063065">
    <property type="protein sequence ID" value="QOQ79005.1"/>
    <property type="molecule type" value="Genomic_DNA"/>
</dbReference>
<dbReference type="KEGG" id="aui:APT62_01045"/>
<dbReference type="InterPro" id="IPR005000">
    <property type="entry name" value="Aldolase/citrate-lyase_domain"/>
</dbReference>
<dbReference type="GO" id="GO:0046872">
    <property type="term" value="F:metal ion binding"/>
    <property type="evidence" value="ECO:0007669"/>
    <property type="project" value="UniProtKB-KW"/>
</dbReference>
<dbReference type="InterPro" id="IPR015813">
    <property type="entry name" value="Pyrv/PenolPyrv_kinase-like_dom"/>
</dbReference>
<dbReference type="RefSeq" id="WP_016898002.1">
    <property type="nucleotide sequence ID" value="NZ_CANSXX010000005.1"/>
</dbReference>
<keyword evidence="3 6" id="KW-0456">Lyase</keyword>
<evidence type="ECO:0000313" key="7">
    <source>
        <dbReference type="Proteomes" id="UP000595091"/>
    </source>
</evidence>
<keyword evidence="2" id="KW-0479">Metal-binding</keyword>
<dbReference type="Proteomes" id="UP001179483">
    <property type="component" value="Chromosome"/>
</dbReference>